<dbReference type="Gene3D" id="3.90.550.10">
    <property type="entry name" value="Spore Coat Polysaccharide Biosynthesis Protein SpsA, Chain A"/>
    <property type="match status" value="1"/>
</dbReference>
<dbReference type="HAMAP" id="MF_00108">
    <property type="entry name" value="IspD"/>
    <property type="match status" value="1"/>
</dbReference>
<dbReference type="Proteomes" id="UP000218765">
    <property type="component" value="Chromosome"/>
</dbReference>
<dbReference type="InterPro" id="IPR034683">
    <property type="entry name" value="IspD/TarI"/>
</dbReference>
<dbReference type="CDD" id="cd02516">
    <property type="entry name" value="CDP-ME_synthetase"/>
    <property type="match status" value="1"/>
</dbReference>
<comment type="similarity">
    <text evidence="3 7">Belongs to the IspD/TarI cytidylyltransferase family. IspD subfamily.</text>
</comment>
<protein>
    <recommendedName>
        <fullName evidence="7">2-C-methyl-D-erythritol 4-phosphate cytidylyltransferase</fullName>
        <ecNumber evidence="7">2.7.7.60</ecNumber>
    </recommendedName>
    <alternativeName>
        <fullName evidence="7">4-diphosphocytidyl-2C-methyl-D-erythritol synthase</fullName>
    </alternativeName>
    <alternativeName>
        <fullName evidence="7">MEP cytidylyltransferase</fullName>
        <shortName evidence="7">MCT</shortName>
    </alternativeName>
</protein>
<dbReference type="GO" id="GO:0019288">
    <property type="term" value="P:isopentenyl diphosphate biosynthetic process, methylerythritol 4-phosphate pathway"/>
    <property type="evidence" value="ECO:0007669"/>
    <property type="project" value="UniProtKB-UniRule"/>
</dbReference>
<organism evidence="8 9">
    <name type="scientific">Thiohalobacter thiocyanaticus</name>
    <dbReference type="NCBI Taxonomy" id="585455"/>
    <lineage>
        <taxon>Bacteria</taxon>
        <taxon>Pseudomonadati</taxon>
        <taxon>Pseudomonadota</taxon>
        <taxon>Gammaproteobacteria</taxon>
        <taxon>Thiohalobacterales</taxon>
        <taxon>Thiohalobacteraceae</taxon>
        <taxon>Thiohalobacter</taxon>
    </lineage>
</organism>
<dbReference type="EMBL" id="AP018052">
    <property type="protein sequence ID" value="BAZ94434.1"/>
    <property type="molecule type" value="Genomic_DNA"/>
</dbReference>
<dbReference type="FunFam" id="3.90.550.10:FF:000003">
    <property type="entry name" value="2-C-methyl-D-erythritol 4-phosphate cytidylyltransferase"/>
    <property type="match status" value="1"/>
</dbReference>
<accession>A0A1Z4VTA7</accession>
<keyword evidence="6 7" id="KW-0414">Isoprene biosynthesis</keyword>
<feature type="site" description="Positions MEP for the nucleophilic attack" evidence="7">
    <location>
        <position position="159"/>
    </location>
</feature>
<comment type="pathway">
    <text evidence="2 7">Isoprenoid biosynthesis; isopentenyl diphosphate biosynthesis via DXP pathway; isopentenyl diphosphate from 1-deoxy-D-xylulose 5-phosphate: step 2/6.</text>
</comment>
<dbReference type="Pfam" id="PF01128">
    <property type="entry name" value="IspD"/>
    <property type="match status" value="1"/>
</dbReference>
<dbReference type="AlphaFoldDB" id="A0A1Z4VTA7"/>
<dbReference type="InterPro" id="IPR018294">
    <property type="entry name" value="ISPD_synthase_CS"/>
</dbReference>
<dbReference type="InterPro" id="IPR050088">
    <property type="entry name" value="IspD/TarI_cytidylyltransf_bact"/>
</dbReference>
<evidence type="ECO:0000313" key="9">
    <source>
        <dbReference type="Proteomes" id="UP000218765"/>
    </source>
</evidence>
<dbReference type="InterPro" id="IPR001228">
    <property type="entry name" value="IspD"/>
</dbReference>
<feature type="site" description="Transition state stabilizer" evidence="7">
    <location>
        <position position="26"/>
    </location>
</feature>
<dbReference type="PANTHER" id="PTHR32125:SF4">
    <property type="entry name" value="2-C-METHYL-D-ERYTHRITOL 4-PHOSPHATE CYTIDYLYLTRANSFERASE, CHLOROPLASTIC"/>
    <property type="match status" value="1"/>
</dbReference>
<proteinExistence type="inferred from homology"/>
<dbReference type="PANTHER" id="PTHR32125">
    <property type="entry name" value="2-C-METHYL-D-ERYTHRITOL 4-PHOSPHATE CYTIDYLYLTRANSFERASE, CHLOROPLASTIC"/>
    <property type="match status" value="1"/>
</dbReference>
<keyword evidence="4 7" id="KW-0808">Transferase</keyword>
<dbReference type="KEGG" id="ttc:FOKN1_2054"/>
<comment type="function">
    <text evidence="7">Catalyzes the formation of 4-diphosphocytidyl-2-C-methyl-D-erythritol from CTP and 2-C-methyl-D-erythritol 4-phosphate (MEP).</text>
</comment>
<evidence type="ECO:0000256" key="3">
    <source>
        <dbReference type="ARBA" id="ARBA00009789"/>
    </source>
</evidence>
<dbReference type="GO" id="GO:0050518">
    <property type="term" value="F:2-C-methyl-D-erythritol 4-phosphate cytidylyltransferase activity"/>
    <property type="evidence" value="ECO:0007669"/>
    <property type="project" value="UniProtKB-UniRule"/>
</dbReference>
<sequence>MSHSQRYWAVVPAAGIGRRMGAEVPKQYLPLGRQTVLEHTLDALYEEPRIQAVCVVHAVDDPYWKTLRYSAPRPLIEAPGGAERSDSVLSGILNLLTQAHPDDWVLVHDAARPCLRREDIANLMDTLTEDEVGGLLAVPTRDTMKEADDQGRVVATLDRSVIWHALTPQMFRLQTLHEALVRARDDARPVTDEAFAVEHLGLKPKLVEGHADNLKITRPEDLALAGFYLQQQERL</sequence>
<dbReference type="InterPro" id="IPR029044">
    <property type="entry name" value="Nucleotide-diphossugar_trans"/>
</dbReference>
<dbReference type="UniPathway" id="UPA00056">
    <property type="reaction ID" value="UER00093"/>
</dbReference>
<dbReference type="RefSeq" id="WP_096366528.1">
    <property type="nucleotide sequence ID" value="NZ_AP018052.1"/>
</dbReference>
<keyword evidence="9" id="KW-1185">Reference proteome</keyword>
<evidence type="ECO:0000256" key="6">
    <source>
        <dbReference type="ARBA" id="ARBA00023229"/>
    </source>
</evidence>
<evidence type="ECO:0000256" key="1">
    <source>
        <dbReference type="ARBA" id="ARBA00001282"/>
    </source>
</evidence>
<name>A0A1Z4VTA7_9GAMM</name>
<evidence type="ECO:0000256" key="4">
    <source>
        <dbReference type="ARBA" id="ARBA00022679"/>
    </source>
</evidence>
<evidence type="ECO:0000256" key="7">
    <source>
        <dbReference type="HAMAP-Rule" id="MF_00108"/>
    </source>
</evidence>
<dbReference type="SUPFAM" id="SSF53448">
    <property type="entry name" value="Nucleotide-diphospho-sugar transferases"/>
    <property type="match status" value="1"/>
</dbReference>
<dbReference type="EC" id="2.7.7.60" evidence="7"/>
<evidence type="ECO:0000313" key="8">
    <source>
        <dbReference type="EMBL" id="BAZ94434.1"/>
    </source>
</evidence>
<feature type="site" description="Positions MEP for the nucleophilic attack" evidence="7">
    <location>
        <position position="215"/>
    </location>
</feature>
<keyword evidence="5 7" id="KW-0548">Nucleotidyltransferase</keyword>
<evidence type="ECO:0000256" key="5">
    <source>
        <dbReference type="ARBA" id="ARBA00022695"/>
    </source>
</evidence>
<dbReference type="PROSITE" id="PS01295">
    <property type="entry name" value="ISPD"/>
    <property type="match status" value="1"/>
</dbReference>
<dbReference type="OrthoDB" id="9806837at2"/>
<dbReference type="NCBIfam" id="TIGR00453">
    <property type="entry name" value="ispD"/>
    <property type="match status" value="1"/>
</dbReference>
<feature type="site" description="Transition state stabilizer" evidence="7">
    <location>
        <position position="19"/>
    </location>
</feature>
<reference evidence="8 9" key="1">
    <citation type="submission" date="2017-05" db="EMBL/GenBank/DDBJ databases">
        <title>Thiocyanate degradation by Thiohalobacter thiocyanaticus FOKN1.</title>
        <authorList>
            <person name="Oshiki M."/>
            <person name="Fukushima T."/>
            <person name="Kawano S."/>
            <person name="Nakagawa J."/>
        </authorList>
    </citation>
    <scope>NUCLEOTIDE SEQUENCE [LARGE SCALE GENOMIC DNA]</scope>
    <source>
        <strain evidence="8 9">FOKN1</strain>
    </source>
</reference>
<gene>
    <name evidence="7" type="primary">ispD</name>
    <name evidence="8" type="ORF">FOKN1_2054</name>
</gene>
<evidence type="ECO:0000256" key="2">
    <source>
        <dbReference type="ARBA" id="ARBA00004787"/>
    </source>
</evidence>
<comment type="catalytic activity">
    <reaction evidence="1 7">
        <text>2-C-methyl-D-erythritol 4-phosphate + CTP + H(+) = 4-CDP-2-C-methyl-D-erythritol + diphosphate</text>
        <dbReference type="Rhea" id="RHEA:13429"/>
        <dbReference type="ChEBI" id="CHEBI:15378"/>
        <dbReference type="ChEBI" id="CHEBI:33019"/>
        <dbReference type="ChEBI" id="CHEBI:37563"/>
        <dbReference type="ChEBI" id="CHEBI:57823"/>
        <dbReference type="ChEBI" id="CHEBI:58262"/>
        <dbReference type="EC" id="2.7.7.60"/>
    </reaction>
</comment>